<organism evidence="1 2">
    <name type="scientific">Candidatus Daviesbacteria bacterium RIFCSPHIGHO2_02_FULL_43_12</name>
    <dbReference type="NCBI Taxonomy" id="1797776"/>
    <lineage>
        <taxon>Bacteria</taxon>
        <taxon>Candidatus Daviesiibacteriota</taxon>
    </lineage>
</organism>
<dbReference type="AlphaFoldDB" id="A0A1F5KK52"/>
<evidence type="ECO:0000313" key="1">
    <source>
        <dbReference type="EMBL" id="OGE41209.1"/>
    </source>
</evidence>
<sequence>MDIGLTEKPINIKDLSIEMPPSPNEIFDPRSKFSDSDFQVIKDQVKRYDYTTSGYVIDALLVYPDKDFDYLDSVVWTNHVQDRLSQGHYEPFLERVACLKLLSSELLKGIQITPSDRDNLMEFVGDWFGPAVNSKGRWDTSDLVTNVVIVDPDIVRKNPDVNEIRDYLEESYKDEYEFEMVPDRWKGLLTLASAIKIAFPERISKAKLTKEDWKNIEQDFENRLAATRNEPDKLTPYMHILRMAADISILRARDIVATPNEFKLASNAPKVVSNQLPITRNF</sequence>
<comment type="caution">
    <text evidence="1">The sequence shown here is derived from an EMBL/GenBank/DDBJ whole genome shotgun (WGS) entry which is preliminary data.</text>
</comment>
<reference evidence="1 2" key="1">
    <citation type="journal article" date="2016" name="Nat. Commun.">
        <title>Thousands of microbial genomes shed light on interconnected biogeochemical processes in an aquifer system.</title>
        <authorList>
            <person name="Anantharaman K."/>
            <person name="Brown C.T."/>
            <person name="Hug L.A."/>
            <person name="Sharon I."/>
            <person name="Castelle C.J."/>
            <person name="Probst A.J."/>
            <person name="Thomas B.C."/>
            <person name="Singh A."/>
            <person name="Wilkins M.J."/>
            <person name="Karaoz U."/>
            <person name="Brodie E.L."/>
            <person name="Williams K.H."/>
            <person name="Hubbard S.S."/>
            <person name="Banfield J.F."/>
        </authorList>
    </citation>
    <scope>NUCLEOTIDE SEQUENCE [LARGE SCALE GENOMIC DNA]</scope>
</reference>
<gene>
    <name evidence="1" type="ORF">A3D25_01620</name>
</gene>
<name>A0A1F5KK52_9BACT</name>
<protein>
    <submittedName>
        <fullName evidence="1">Uncharacterized protein</fullName>
    </submittedName>
</protein>
<evidence type="ECO:0000313" key="2">
    <source>
        <dbReference type="Proteomes" id="UP000177328"/>
    </source>
</evidence>
<accession>A0A1F5KK52</accession>
<dbReference type="Proteomes" id="UP000177328">
    <property type="component" value="Unassembled WGS sequence"/>
</dbReference>
<proteinExistence type="predicted"/>
<dbReference type="EMBL" id="MFDD01000002">
    <property type="protein sequence ID" value="OGE41209.1"/>
    <property type="molecule type" value="Genomic_DNA"/>
</dbReference>